<dbReference type="Proteomes" id="UP000748025">
    <property type="component" value="Unassembled WGS sequence"/>
</dbReference>
<gene>
    <name evidence="2" type="ORF">E4U43_003182</name>
</gene>
<dbReference type="SUPFAM" id="SSF54928">
    <property type="entry name" value="RNA-binding domain, RBD"/>
    <property type="match status" value="1"/>
</dbReference>
<comment type="caution">
    <text evidence="2">The sequence shown here is derived from an EMBL/GenBank/DDBJ whole genome shotgun (WGS) entry which is preliminary data.</text>
</comment>
<name>A0A9P7NG02_9HYPO</name>
<evidence type="ECO:0000256" key="1">
    <source>
        <dbReference type="SAM" id="MobiDB-lite"/>
    </source>
</evidence>
<dbReference type="InterPro" id="IPR012677">
    <property type="entry name" value="Nucleotide-bd_a/b_plait_sf"/>
</dbReference>
<feature type="compositionally biased region" description="Basic and acidic residues" evidence="1">
    <location>
        <begin position="158"/>
        <end position="170"/>
    </location>
</feature>
<sequence length="380" mass="42262">MLIQPQTVGFPAGKRGEMSQTLSEVDKVSPIVNIPQNEYKHLVKIARKYNTLCNNLRNGGVQQETLNLLSSQTAPASSDPEGQFDISSYHSTTSTDGPEKGQGLTSRLASYSTPFHTGSGHVLRPHTHSSFPLGTWQETQAFGRHTTSSDGSESDSPDPPKRSSLERIPRLDFERVTTRTVQLCNLPKHTTLADITSVVRGGFLVDIFLRTRDNTVALSFLHSRDAHAFYDYAQKNGLNINGTGVEVRWNDRQFVLAGHIAHKIGLGACRNLVVRHCNPNQKEQDIIDDLEHIHNLTVISVEFTGGHCFISTNSVNAAMFARTCMMSRFKYKGSRIEWGVDECAQPLHKLPTARPRHAEIKSNRAQSSGTNRFELLCLEE</sequence>
<dbReference type="AlphaFoldDB" id="A0A9P7NG02"/>
<accession>A0A9P7NG02</accession>
<feature type="region of interest" description="Disordered" evidence="1">
    <location>
        <begin position="143"/>
        <end position="170"/>
    </location>
</feature>
<protein>
    <recommendedName>
        <fullName evidence="4">RRM domain-containing protein</fullName>
    </recommendedName>
</protein>
<reference evidence="2" key="1">
    <citation type="journal article" date="2020" name="bioRxiv">
        <title>Whole genome comparisons of ergot fungi reveals the divergence and evolution of species within the genus Claviceps are the result of varying mechanisms driving genome evolution and host range expansion.</title>
        <authorList>
            <person name="Wyka S.A."/>
            <person name="Mondo S.J."/>
            <person name="Liu M."/>
            <person name="Dettman J."/>
            <person name="Nalam V."/>
            <person name="Broders K.D."/>
        </authorList>
    </citation>
    <scope>NUCLEOTIDE SEQUENCE</scope>
    <source>
        <strain evidence="2">CCC 602</strain>
    </source>
</reference>
<feature type="compositionally biased region" description="Polar residues" evidence="1">
    <location>
        <begin position="85"/>
        <end position="96"/>
    </location>
</feature>
<dbReference type="CDD" id="cd12261">
    <property type="entry name" value="RRM1_3_MRN1"/>
    <property type="match status" value="1"/>
</dbReference>
<proteinExistence type="predicted"/>
<dbReference type="OrthoDB" id="4959365at2759"/>
<dbReference type="InterPro" id="IPR035979">
    <property type="entry name" value="RBD_domain_sf"/>
</dbReference>
<evidence type="ECO:0000313" key="2">
    <source>
        <dbReference type="EMBL" id="KAG6016748.1"/>
    </source>
</evidence>
<feature type="region of interest" description="Disordered" evidence="1">
    <location>
        <begin position="71"/>
        <end position="105"/>
    </location>
</feature>
<evidence type="ECO:0000313" key="3">
    <source>
        <dbReference type="Proteomes" id="UP000748025"/>
    </source>
</evidence>
<keyword evidence="3" id="KW-1185">Reference proteome</keyword>
<organism evidence="2 3">
    <name type="scientific">Claviceps pusilla</name>
    <dbReference type="NCBI Taxonomy" id="123648"/>
    <lineage>
        <taxon>Eukaryota</taxon>
        <taxon>Fungi</taxon>
        <taxon>Dikarya</taxon>
        <taxon>Ascomycota</taxon>
        <taxon>Pezizomycotina</taxon>
        <taxon>Sordariomycetes</taxon>
        <taxon>Hypocreomycetidae</taxon>
        <taxon>Hypocreales</taxon>
        <taxon>Clavicipitaceae</taxon>
        <taxon>Claviceps</taxon>
    </lineage>
</organism>
<dbReference type="GO" id="GO:0003676">
    <property type="term" value="F:nucleic acid binding"/>
    <property type="evidence" value="ECO:0007669"/>
    <property type="project" value="InterPro"/>
</dbReference>
<dbReference type="EMBL" id="SRPW01000221">
    <property type="protein sequence ID" value="KAG6016748.1"/>
    <property type="molecule type" value="Genomic_DNA"/>
</dbReference>
<dbReference type="Gene3D" id="3.30.70.330">
    <property type="match status" value="1"/>
</dbReference>
<evidence type="ECO:0008006" key="4">
    <source>
        <dbReference type="Google" id="ProtNLM"/>
    </source>
</evidence>